<reference evidence="6 7" key="1">
    <citation type="submission" date="2020-08" db="EMBL/GenBank/DDBJ databases">
        <title>Genomic Encyclopedia of Type Strains, Phase IV (KMG-IV): sequencing the most valuable type-strain genomes for metagenomic binning, comparative biology and taxonomic classification.</title>
        <authorList>
            <person name="Goeker M."/>
        </authorList>
    </citation>
    <scope>NUCLEOTIDE SEQUENCE [LARGE SCALE GENOMIC DNA]</scope>
    <source>
        <strain evidence="6 7">DSM 22368</strain>
    </source>
</reference>
<dbReference type="InterPro" id="IPR016161">
    <property type="entry name" value="Ald_DH/histidinol_DH"/>
</dbReference>
<evidence type="ECO:0000256" key="1">
    <source>
        <dbReference type="ARBA" id="ARBA00009986"/>
    </source>
</evidence>
<proteinExistence type="inferred from homology"/>
<evidence type="ECO:0000256" key="3">
    <source>
        <dbReference type="PROSITE-ProRule" id="PRU10007"/>
    </source>
</evidence>
<gene>
    <name evidence="6" type="ORF">HNR48_000497</name>
</gene>
<feature type="active site" evidence="3">
    <location>
        <position position="244"/>
    </location>
</feature>
<evidence type="ECO:0000313" key="7">
    <source>
        <dbReference type="Proteomes" id="UP000528457"/>
    </source>
</evidence>
<dbReference type="GO" id="GO:0016620">
    <property type="term" value="F:oxidoreductase activity, acting on the aldehyde or oxo group of donors, NAD or NADP as acceptor"/>
    <property type="evidence" value="ECO:0007669"/>
    <property type="project" value="InterPro"/>
</dbReference>
<accession>A0A7X0MVV0</accession>
<dbReference type="EMBL" id="JACHHT010000001">
    <property type="protein sequence ID" value="MBB6520219.1"/>
    <property type="molecule type" value="Genomic_DNA"/>
</dbReference>
<feature type="domain" description="Aldehyde dehydrogenase" evidence="5">
    <location>
        <begin position="16"/>
        <end position="467"/>
    </location>
</feature>
<name>A0A7X0MVV0_9GAMM</name>
<dbReference type="InterPro" id="IPR029510">
    <property type="entry name" value="Ald_DH_CS_GLU"/>
</dbReference>
<comment type="similarity">
    <text evidence="1 4">Belongs to the aldehyde dehydrogenase family.</text>
</comment>
<dbReference type="InterPro" id="IPR044086">
    <property type="entry name" value="LUC3-like"/>
</dbReference>
<dbReference type="FunFam" id="3.40.605.10:FF:000007">
    <property type="entry name" value="NAD/NADP-dependent betaine aldehyde dehydrogenase"/>
    <property type="match status" value="1"/>
</dbReference>
<evidence type="ECO:0000259" key="5">
    <source>
        <dbReference type="Pfam" id="PF00171"/>
    </source>
</evidence>
<evidence type="ECO:0000313" key="6">
    <source>
        <dbReference type="EMBL" id="MBB6520219.1"/>
    </source>
</evidence>
<dbReference type="PROSITE" id="PS00687">
    <property type="entry name" value="ALDEHYDE_DEHYDR_GLU"/>
    <property type="match status" value="1"/>
</dbReference>
<dbReference type="SUPFAM" id="SSF53720">
    <property type="entry name" value="ALDH-like"/>
    <property type="match status" value="1"/>
</dbReference>
<sequence length="472" mass="50545">MEYSMIIDGKPVKAEHHFDVKNPANGEVVATCPGATEAQLNDAVAAARRAFPAWSNSSDETRKQCVQGLADVLANNMQELAQLITLEQGRPLDGLGFGSFAEVGGAEYWCRATSELSLEVEVAEETDEHRAEIHRKPLGVVASITPWNFPLMIAIWHIMPALRSGNTVVIKPSSLTPLATLKFVELAQSVLPAGVLNIVTGEGGLGRMITSHPGIDKIVFTGSTGTGKNIMRNAADNLKRLTLELGGNDAAIVLGDVKPKDVAMNIFISAFINNGQTCAALKRLYVHEDIYEEMCQELTAIAKTMTVGNGMDDGMQLGPVQNLEQLNLVMELVDDAKEKGATILCGGERPEGNGFFYPPTLVADISDGTRLVDEEPFGPALPIVKFSDVEEVLARANNNPNGLGGSVWSNNVDAAIALAKRLECGSAWINNHASLSPNVPFGGVKESGIGVEFGRHGLEEYTSIQSVFVPKQ</sequence>
<dbReference type="Proteomes" id="UP000528457">
    <property type="component" value="Unassembled WGS sequence"/>
</dbReference>
<dbReference type="AlphaFoldDB" id="A0A7X0MVV0"/>
<evidence type="ECO:0000256" key="2">
    <source>
        <dbReference type="ARBA" id="ARBA00023002"/>
    </source>
</evidence>
<dbReference type="InterPro" id="IPR016162">
    <property type="entry name" value="Ald_DH_N"/>
</dbReference>
<dbReference type="InterPro" id="IPR016163">
    <property type="entry name" value="Ald_DH_C"/>
</dbReference>
<keyword evidence="7" id="KW-1185">Reference proteome</keyword>
<dbReference type="PROSITE" id="PS00070">
    <property type="entry name" value="ALDEHYDE_DEHYDR_CYS"/>
    <property type="match status" value="1"/>
</dbReference>
<dbReference type="Gene3D" id="3.40.309.10">
    <property type="entry name" value="Aldehyde Dehydrogenase, Chain A, domain 2"/>
    <property type="match status" value="1"/>
</dbReference>
<dbReference type="CDD" id="cd07106">
    <property type="entry name" value="ALDH_AldA-AAD23400"/>
    <property type="match status" value="1"/>
</dbReference>
<dbReference type="PANTHER" id="PTHR11699">
    <property type="entry name" value="ALDEHYDE DEHYDROGENASE-RELATED"/>
    <property type="match status" value="1"/>
</dbReference>
<organism evidence="6 7">
    <name type="scientific">Pseudoteredinibacter isoporae</name>
    <dbReference type="NCBI Taxonomy" id="570281"/>
    <lineage>
        <taxon>Bacteria</taxon>
        <taxon>Pseudomonadati</taxon>
        <taxon>Pseudomonadota</taxon>
        <taxon>Gammaproteobacteria</taxon>
        <taxon>Cellvibrionales</taxon>
        <taxon>Cellvibrionaceae</taxon>
        <taxon>Pseudoteredinibacter</taxon>
    </lineage>
</organism>
<dbReference type="Pfam" id="PF00171">
    <property type="entry name" value="Aldedh"/>
    <property type="match status" value="1"/>
</dbReference>
<protein>
    <submittedName>
        <fullName evidence="6">Acyl-CoA reductase-like NAD-dependent aldehyde dehydrogenase</fullName>
    </submittedName>
</protein>
<dbReference type="RefSeq" id="WP_166851878.1">
    <property type="nucleotide sequence ID" value="NZ_JAAONY010000001.1"/>
</dbReference>
<dbReference type="InterPro" id="IPR016160">
    <property type="entry name" value="Ald_DH_CS_CYS"/>
</dbReference>
<dbReference type="InParanoid" id="A0A7X0MVV0"/>
<dbReference type="InterPro" id="IPR015590">
    <property type="entry name" value="Aldehyde_DH_dom"/>
</dbReference>
<evidence type="ECO:0000256" key="4">
    <source>
        <dbReference type="RuleBase" id="RU003345"/>
    </source>
</evidence>
<dbReference type="Gene3D" id="3.40.605.10">
    <property type="entry name" value="Aldehyde Dehydrogenase, Chain A, domain 1"/>
    <property type="match status" value="1"/>
</dbReference>
<comment type="caution">
    <text evidence="6">The sequence shown here is derived from an EMBL/GenBank/DDBJ whole genome shotgun (WGS) entry which is preliminary data.</text>
</comment>
<keyword evidence="2 4" id="KW-0560">Oxidoreductase</keyword>
<dbReference type="FunFam" id="3.40.309.10:FF:000009">
    <property type="entry name" value="Aldehyde dehydrogenase A"/>
    <property type="match status" value="1"/>
</dbReference>